<feature type="compositionally biased region" description="Polar residues" evidence="1">
    <location>
        <begin position="493"/>
        <end position="505"/>
    </location>
</feature>
<evidence type="ECO:0000313" key="2">
    <source>
        <dbReference type="EMBL" id="KAJ8871743.1"/>
    </source>
</evidence>
<dbReference type="EMBL" id="JARBHB010000012">
    <property type="protein sequence ID" value="KAJ8871743.1"/>
    <property type="molecule type" value="Genomic_DNA"/>
</dbReference>
<organism evidence="2 3">
    <name type="scientific">Dryococelus australis</name>
    <dbReference type="NCBI Taxonomy" id="614101"/>
    <lineage>
        <taxon>Eukaryota</taxon>
        <taxon>Metazoa</taxon>
        <taxon>Ecdysozoa</taxon>
        <taxon>Arthropoda</taxon>
        <taxon>Hexapoda</taxon>
        <taxon>Insecta</taxon>
        <taxon>Pterygota</taxon>
        <taxon>Neoptera</taxon>
        <taxon>Polyneoptera</taxon>
        <taxon>Phasmatodea</taxon>
        <taxon>Verophasmatodea</taxon>
        <taxon>Anareolatae</taxon>
        <taxon>Phasmatidae</taxon>
        <taxon>Eurycanthinae</taxon>
        <taxon>Dryococelus</taxon>
    </lineage>
</organism>
<comment type="caution">
    <text evidence="2">The sequence shown here is derived from an EMBL/GenBank/DDBJ whole genome shotgun (WGS) entry which is preliminary data.</text>
</comment>
<keyword evidence="3" id="KW-1185">Reference proteome</keyword>
<proteinExistence type="predicted"/>
<feature type="region of interest" description="Disordered" evidence="1">
    <location>
        <begin position="628"/>
        <end position="691"/>
    </location>
</feature>
<dbReference type="Proteomes" id="UP001159363">
    <property type="component" value="Chromosome 11"/>
</dbReference>
<evidence type="ECO:0000256" key="1">
    <source>
        <dbReference type="SAM" id="MobiDB-lite"/>
    </source>
</evidence>
<accession>A0ABQ9GI91</accession>
<feature type="compositionally biased region" description="Polar residues" evidence="1">
    <location>
        <begin position="630"/>
        <end position="644"/>
    </location>
</feature>
<evidence type="ECO:0000313" key="3">
    <source>
        <dbReference type="Proteomes" id="UP001159363"/>
    </source>
</evidence>
<sequence>MPLDQVRYGQEALKFDEFELRRYLEELFNKSLEECRFGPEIPHTTTMCFVCGHRLHRKVLVFVDSTKNVSGGYRRAFRQVSSHHAETPVEAALCRHAASIFCAAPCAQWLLVKAAHVPLLLSPARQAANPLISSAPFPGIISNGQEVWKGTLSDTRYGTLPHRRSWRPGREASVRVALVHVAARRATTRTQLRFTSRQPLPRSRRASTIPARCLSTWVLAPRRDTVAAHTHTHNRYKPTASQLDEEHLSAVPSRLAPNYFVSVTLPPSTHHPEILGKKKMKDSHSYIDICQADLDYKLYCCDLPAAPPTTCTDLAPALRAYLSVYSLLKRLLPQEHEAYVSIPHEYEKHLIPFSSSTNQKHRVLVEAFVCFLFCEWGREGVKSIKSEGYCVWERLENSRTLWTGGTWTKLRSMSGTCAEDDNRRSAAPVLTSRRGIFVPSTRPEPSTRPSAEGHSTTGSSVSCPDDGVGVEYYESELSRRRPIKAGRPLQDSFLQHSSHSSTGTDSKPHNPASHYKNTRIACQVTQISELLDCSPPTKANRVQSPGRFIPDFRKRESCRTMPLVGGFSRGSPSGSESAHFTVDSLYMYCSIYCLTTVIKSTLLGDLPFPHALSFRSCSVLTSLHPHGLSRTPTCKSRTNLSTPLQEPAAADVARRPGRNKATSDHPMTDDVDLPGRELGLPGTPKNNRPLPTNTHTLFFLLGQTIPPSFRYNQSTSRAWRKGGKRACIYAPPLATPRGKYFPSMTSGATPRK</sequence>
<reference evidence="2 3" key="1">
    <citation type="submission" date="2023-02" db="EMBL/GenBank/DDBJ databases">
        <title>LHISI_Scaffold_Assembly.</title>
        <authorList>
            <person name="Stuart O.P."/>
            <person name="Cleave R."/>
            <person name="Magrath M.J.L."/>
            <person name="Mikheyev A.S."/>
        </authorList>
    </citation>
    <scope>NUCLEOTIDE SEQUENCE [LARGE SCALE GENOMIC DNA]</scope>
    <source>
        <strain evidence="2">Daus_M_001</strain>
        <tissue evidence="2">Leg muscle</tissue>
    </source>
</reference>
<feature type="compositionally biased region" description="Low complexity" evidence="1">
    <location>
        <begin position="439"/>
        <end position="450"/>
    </location>
</feature>
<feature type="compositionally biased region" description="Polar residues" evidence="1">
    <location>
        <begin position="453"/>
        <end position="462"/>
    </location>
</feature>
<name>A0ABQ9GI91_9NEOP</name>
<feature type="region of interest" description="Disordered" evidence="1">
    <location>
        <begin position="418"/>
        <end position="467"/>
    </location>
</feature>
<protein>
    <submittedName>
        <fullName evidence="2">Uncharacterized protein</fullName>
    </submittedName>
</protein>
<feature type="region of interest" description="Disordered" evidence="1">
    <location>
        <begin position="493"/>
        <end position="514"/>
    </location>
</feature>
<gene>
    <name evidence="2" type="ORF">PR048_028079</name>
</gene>